<name>A0A9P5QA77_9AGAR</name>
<dbReference type="AlphaFoldDB" id="A0A9P5QA77"/>
<evidence type="ECO:0000313" key="2">
    <source>
        <dbReference type="Proteomes" id="UP000772434"/>
    </source>
</evidence>
<dbReference type="Proteomes" id="UP000772434">
    <property type="component" value="Unassembled WGS sequence"/>
</dbReference>
<accession>A0A9P5QA77</accession>
<dbReference type="EMBL" id="JADNRY010000003">
    <property type="protein sequence ID" value="KAF9077855.1"/>
    <property type="molecule type" value="Genomic_DNA"/>
</dbReference>
<evidence type="ECO:0000313" key="1">
    <source>
        <dbReference type="EMBL" id="KAF9077855.1"/>
    </source>
</evidence>
<organism evidence="1 2">
    <name type="scientific">Rhodocollybia butyracea</name>
    <dbReference type="NCBI Taxonomy" id="206335"/>
    <lineage>
        <taxon>Eukaryota</taxon>
        <taxon>Fungi</taxon>
        <taxon>Dikarya</taxon>
        <taxon>Basidiomycota</taxon>
        <taxon>Agaricomycotina</taxon>
        <taxon>Agaricomycetes</taxon>
        <taxon>Agaricomycetidae</taxon>
        <taxon>Agaricales</taxon>
        <taxon>Marasmiineae</taxon>
        <taxon>Omphalotaceae</taxon>
        <taxon>Rhodocollybia</taxon>
    </lineage>
</organism>
<keyword evidence="2" id="KW-1185">Reference proteome</keyword>
<proteinExistence type="predicted"/>
<sequence>MLNMCEGSKIMLKLYEVSYNFDIILLFAPKFMVICMQLCSLLGACGLALAAIVGTEGCTIECLRLDISGTVKSDGKDVAWGLCEEIWMAMGMDAVKLRELSRMQAIEKEREQISIL</sequence>
<protein>
    <submittedName>
        <fullName evidence="1">Uncharacterized protein</fullName>
    </submittedName>
</protein>
<reference evidence="1" key="1">
    <citation type="submission" date="2020-11" db="EMBL/GenBank/DDBJ databases">
        <authorList>
            <consortium name="DOE Joint Genome Institute"/>
            <person name="Ahrendt S."/>
            <person name="Riley R."/>
            <person name="Andreopoulos W."/>
            <person name="Labutti K."/>
            <person name="Pangilinan J."/>
            <person name="Ruiz-Duenas F.J."/>
            <person name="Barrasa J.M."/>
            <person name="Sanchez-Garcia M."/>
            <person name="Camarero S."/>
            <person name="Miyauchi S."/>
            <person name="Serrano A."/>
            <person name="Linde D."/>
            <person name="Babiker R."/>
            <person name="Drula E."/>
            <person name="Ayuso-Fernandez I."/>
            <person name="Pacheco R."/>
            <person name="Padilla G."/>
            <person name="Ferreira P."/>
            <person name="Barriuso J."/>
            <person name="Kellner H."/>
            <person name="Castanera R."/>
            <person name="Alfaro M."/>
            <person name="Ramirez L."/>
            <person name="Pisabarro A.G."/>
            <person name="Kuo A."/>
            <person name="Tritt A."/>
            <person name="Lipzen A."/>
            <person name="He G."/>
            <person name="Yan M."/>
            <person name="Ng V."/>
            <person name="Cullen D."/>
            <person name="Martin F."/>
            <person name="Rosso M.-N."/>
            <person name="Henrissat B."/>
            <person name="Hibbett D."/>
            <person name="Martinez A.T."/>
            <person name="Grigoriev I.V."/>
        </authorList>
    </citation>
    <scope>NUCLEOTIDE SEQUENCE</scope>
    <source>
        <strain evidence="1">AH 40177</strain>
    </source>
</reference>
<comment type="caution">
    <text evidence="1">The sequence shown here is derived from an EMBL/GenBank/DDBJ whole genome shotgun (WGS) entry which is preliminary data.</text>
</comment>
<gene>
    <name evidence="1" type="ORF">BDP27DRAFT_1397574</name>
</gene>